<dbReference type="InterPro" id="IPR016181">
    <property type="entry name" value="Acyl_CoA_acyltransferase"/>
</dbReference>
<dbReference type="PANTHER" id="PTHR20958:SF6">
    <property type="entry name" value="GLYCINE N-ACYLTRANSFERASE-LIKE PROTEIN"/>
    <property type="match status" value="1"/>
</dbReference>
<accession>A0A8R1UFI4</accession>
<keyword evidence="2" id="KW-1185">Reference proteome</keyword>
<name>A0A2A6BQI1_PRIPA</name>
<dbReference type="Pfam" id="PF08445">
    <property type="entry name" value="FR47"/>
    <property type="match status" value="1"/>
</dbReference>
<evidence type="ECO:0000313" key="2">
    <source>
        <dbReference type="Proteomes" id="UP000005239"/>
    </source>
</evidence>
<reference evidence="2" key="1">
    <citation type="journal article" date="2008" name="Nat. Genet.">
        <title>The Pristionchus pacificus genome provides a unique perspective on nematode lifestyle and parasitism.</title>
        <authorList>
            <person name="Dieterich C."/>
            <person name="Clifton S.W."/>
            <person name="Schuster L.N."/>
            <person name="Chinwalla A."/>
            <person name="Delehaunty K."/>
            <person name="Dinkelacker I."/>
            <person name="Fulton L."/>
            <person name="Fulton R."/>
            <person name="Godfrey J."/>
            <person name="Minx P."/>
            <person name="Mitreva M."/>
            <person name="Roeseler W."/>
            <person name="Tian H."/>
            <person name="Witte H."/>
            <person name="Yang S.P."/>
            <person name="Wilson R.K."/>
            <person name="Sommer R.J."/>
        </authorList>
    </citation>
    <scope>NUCLEOTIDE SEQUENCE [LARGE SCALE GENOMIC DNA]</scope>
    <source>
        <strain evidence="2">PS312</strain>
    </source>
</reference>
<dbReference type="AlphaFoldDB" id="A0A2A6BQI1"/>
<gene>
    <name evidence="1" type="primary">WBGene00114397</name>
</gene>
<dbReference type="InterPro" id="IPR000182">
    <property type="entry name" value="GNAT_dom"/>
</dbReference>
<dbReference type="SUPFAM" id="SSF55729">
    <property type="entry name" value="Acyl-CoA N-acyltransferases (Nat)"/>
    <property type="match status" value="1"/>
</dbReference>
<dbReference type="CDD" id="cd04301">
    <property type="entry name" value="NAT_SF"/>
    <property type="match status" value="1"/>
</dbReference>
<proteinExistence type="predicted"/>
<evidence type="ECO:0000313" key="1">
    <source>
        <dbReference type="EnsemblMetazoa" id="PPA24843.1"/>
    </source>
</evidence>
<dbReference type="EnsemblMetazoa" id="PPA24843.1">
    <property type="protein sequence ID" value="PPA24843.1"/>
    <property type="gene ID" value="WBGene00114397"/>
</dbReference>
<accession>A0A2A6BQI1</accession>
<organism evidence="1 2">
    <name type="scientific">Pristionchus pacificus</name>
    <name type="common">Parasitic nematode worm</name>
    <dbReference type="NCBI Taxonomy" id="54126"/>
    <lineage>
        <taxon>Eukaryota</taxon>
        <taxon>Metazoa</taxon>
        <taxon>Ecdysozoa</taxon>
        <taxon>Nematoda</taxon>
        <taxon>Chromadorea</taxon>
        <taxon>Rhabditida</taxon>
        <taxon>Rhabditina</taxon>
        <taxon>Diplogasteromorpha</taxon>
        <taxon>Diplogasteroidea</taxon>
        <taxon>Neodiplogasteridae</taxon>
        <taxon>Pristionchus</taxon>
    </lineage>
</organism>
<protein>
    <submittedName>
        <fullName evidence="1">Acetyltransferase</fullName>
    </submittedName>
</protein>
<dbReference type="PANTHER" id="PTHR20958">
    <property type="entry name" value="GLYCINE N-ACYLTRANSFERASE-LIKE PROTEIN"/>
    <property type="match status" value="1"/>
</dbReference>
<dbReference type="Proteomes" id="UP000005239">
    <property type="component" value="Unassembled WGS sequence"/>
</dbReference>
<reference evidence="1" key="2">
    <citation type="submission" date="2022-06" db="UniProtKB">
        <authorList>
            <consortium name="EnsemblMetazoa"/>
        </authorList>
    </citation>
    <scope>IDENTIFICATION</scope>
    <source>
        <strain evidence="1">PS312</strain>
    </source>
</reference>
<dbReference type="GO" id="GO:0016747">
    <property type="term" value="F:acyltransferase activity, transferring groups other than amino-acyl groups"/>
    <property type="evidence" value="ECO:0007669"/>
    <property type="project" value="InterPro"/>
</dbReference>
<dbReference type="InterPro" id="IPR053225">
    <property type="entry name" value="Acyl-CoA_N-acyltransferase"/>
</dbReference>
<dbReference type="Gene3D" id="3.40.630.30">
    <property type="match status" value="1"/>
</dbReference>
<dbReference type="InterPro" id="IPR013653">
    <property type="entry name" value="GCN5-like_dom"/>
</dbReference>
<sequence>MKISPTTCIDDYVYAGEKRELPENNLLENTLKLAISSEFTATNLEVYGYPDASPQCYFFVEYSDVQCPLIIVRNPLFGPDLSLLKEAIPLVVAKLSDLLAKHNTLLMSGDEATSDEFERHISSLPGTPFQTVPFLSSTGVFYMTQTQREQLLKEKLDAPEGFTFERADADRDAETIHRLWKTALDLEVTKNRLRFLPSACARTESGELAGWAMTSRIGEVTNLYVLPEYRNRGLGKALELSVAKQFASRGMRVLKYVETTNTAVYEGSLRSPLWTLWTTEGSDEEKSPMLHSLRKFVRRSD</sequence>
<dbReference type="PROSITE" id="PS51186">
    <property type="entry name" value="GNAT"/>
    <property type="match status" value="1"/>
</dbReference>